<dbReference type="Pfam" id="PF16095">
    <property type="entry name" value="COR-A"/>
    <property type="match status" value="1"/>
</dbReference>
<organism evidence="7 8">
    <name type="scientific">Mytilus edulis</name>
    <name type="common">Blue mussel</name>
    <dbReference type="NCBI Taxonomy" id="6550"/>
    <lineage>
        <taxon>Eukaryota</taxon>
        <taxon>Metazoa</taxon>
        <taxon>Spiralia</taxon>
        <taxon>Lophotrochozoa</taxon>
        <taxon>Mollusca</taxon>
        <taxon>Bivalvia</taxon>
        <taxon>Autobranchia</taxon>
        <taxon>Pteriomorphia</taxon>
        <taxon>Mytilida</taxon>
        <taxon>Mytiloidea</taxon>
        <taxon>Mytilidae</taxon>
        <taxon>Mytilinae</taxon>
        <taxon>Mytilus</taxon>
    </lineage>
</organism>
<dbReference type="Pfam" id="PF00619">
    <property type="entry name" value="CARD"/>
    <property type="match status" value="2"/>
</dbReference>
<evidence type="ECO:0008006" key="9">
    <source>
        <dbReference type="Google" id="ProtNLM"/>
    </source>
</evidence>
<evidence type="ECO:0000313" key="7">
    <source>
        <dbReference type="EMBL" id="CAG2193013.1"/>
    </source>
</evidence>
<dbReference type="Pfam" id="PF12796">
    <property type="entry name" value="Ank_2"/>
    <property type="match status" value="1"/>
</dbReference>
<evidence type="ECO:0000256" key="3">
    <source>
        <dbReference type="PROSITE-ProRule" id="PRU00023"/>
    </source>
</evidence>
<feature type="repeat" description="ANK" evidence="3">
    <location>
        <begin position="69"/>
        <end position="101"/>
    </location>
</feature>
<dbReference type="GO" id="GO:0042981">
    <property type="term" value="P:regulation of apoptotic process"/>
    <property type="evidence" value="ECO:0007669"/>
    <property type="project" value="InterPro"/>
</dbReference>
<dbReference type="OrthoDB" id="194358at2759"/>
<dbReference type="GO" id="GO:0007165">
    <property type="term" value="P:signal transduction"/>
    <property type="evidence" value="ECO:0007669"/>
    <property type="project" value="InterPro"/>
</dbReference>
<feature type="region of interest" description="Disordered" evidence="4">
    <location>
        <begin position="304"/>
        <end position="330"/>
    </location>
</feature>
<dbReference type="PROSITE" id="PS50088">
    <property type="entry name" value="ANK_REPEAT"/>
    <property type="match status" value="3"/>
</dbReference>
<dbReference type="Pfam" id="PF00023">
    <property type="entry name" value="Ank"/>
    <property type="match status" value="1"/>
</dbReference>
<dbReference type="CDD" id="cd01670">
    <property type="entry name" value="Death"/>
    <property type="match status" value="1"/>
</dbReference>
<dbReference type="PANTHER" id="PTHR24188:SF29">
    <property type="entry name" value="GH09064P"/>
    <property type="match status" value="1"/>
</dbReference>
<dbReference type="InterPro" id="IPR027417">
    <property type="entry name" value="P-loop_NTPase"/>
</dbReference>
<dbReference type="InterPro" id="IPR036770">
    <property type="entry name" value="Ankyrin_rpt-contain_sf"/>
</dbReference>
<gene>
    <name evidence="7" type="ORF">MEDL_8176</name>
</gene>
<dbReference type="Gene3D" id="1.10.10.10">
    <property type="entry name" value="Winged helix-like DNA-binding domain superfamily/Winged helix DNA-binding domain"/>
    <property type="match status" value="1"/>
</dbReference>
<evidence type="ECO:0000259" key="5">
    <source>
        <dbReference type="PROSITE" id="PS50017"/>
    </source>
</evidence>
<dbReference type="InterPro" id="IPR036388">
    <property type="entry name" value="WH-like_DNA-bd_sf"/>
</dbReference>
<dbReference type="InterPro" id="IPR000488">
    <property type="entry name" value="Death_dom"/>
</dbReference>
<keyword evidence="1" id="KW-0677">Repeat</keyword>
<dbReference type="SMART" id="SM00005">
    <property type="entry name" value="DEATH"/>
    <property type="match status" value="1"/>
</dbReference>
<dbReference type="CDD" id="cd01671">
    <property type="entry name" value="CARD"/>
    <property type="match status" value="2"/>
</dbReference>
<evidence type="ECO:0000256" key="1">
    <source>
        <dbReference type="ARBA" id="ARBA00022737"/>
    </source>
</evidence>
<evidence type="ECO:0000313" key="8">
    <source>
        <dbReference type="Proteomes" id="UP000683360"/>
    </source>
</evidence>
<dbReference type="InterPro" id="IPR002110">
    <property type="entry name" value="Ankyrin_rpt"/>
</dbReference>
<comment type="caution">
    <text evidence="7">The sequence shown here is derived from an EMBL/GenBank/DDBJ whole genome shotgun (WGS) entry which is preliminary data.</text>
</comment>
<dbReference type="SUPFAM" id="SSF52540">
    <property type="entry name" value="P-loop containing nucleoside triphosphate hydrolases"/>
    <property type="match status" value="1"/>
</dbReference>
<dbReference type="Gene3D" id="3.30.70.1390">
    <property type="entry name" value="ROC domain from the Parkinson's disease-associated leucine-rich repeat kinase 2"/>
    <property type="match status" value="1"/>
</dbReference>
<protein>
    <recommendedName>
        <fullName evidence="9">Non-specific serine/threonine protein kinase</fullName>
    </recommendedName>
</protein>
<evidence type="ECO:0000256" key="4">
    <source>
        <dbReference type="SAM" id="MobiDB-lite"/>
    </source>
</evidence>
<dbReference type="EMBL" id="CAJPWZ010000458">
    <property type="protein sequence ID" value="CAG2193013.1"/>
    <property type="molecule type" value="Genomic_DNA"/>
</dbReference>
<accession>A0A8S3Q8L7</accession>
<dbReference type="Gene3D" id="1.25.40.20">
    <property type="entry name" value="Ankyrin repeat-containing domain"/>
    <property type="match status" value="1"/>
</dbReference>
<dbReference type="Proteomes" id="UP000683360">
    <property type="component" value="Unassembled WGS sequence"/>
</dbReference>
<dbReference type="InterPro" id="IPR001315">
    <property type="entry name" value="CARD"/>
</dbReference>
<keyword evidence="2 3" id="KW-0040">ANK repeat</keyword>
<evidence type="ECO:0000256" key="2">
    <source>
        <dbReference type="ARBA" id="ARBA00023043"/>
    </source>
</evidence>
<reference evidence="7" key="1">
    <citation type="submission" date="2021-03" db="EMBL/GenBank/DDBJ databases">
        <authorList>
            <person name="Bekaert M."/>
        </authorList>
    </citation>
    <scope>NUCLEOTIDE SEQUENCE</scope>
</reference>
<feature type="repeat" description="ANK" evidence="3">
    <location>
        <begin position="102"/>
        <end position="124"/>
    </location>
</feature>
<dbReference type="PROSITE" id="PS50209">
    <property type="entry name" value="CARD"/>
    <property type="match status" value="2"/>
</dbReference>
<dbReference type="PROSITE" id="PS50297">
    <property type="entry name" value="ANK_REP_REGION"/>
    <property type="match status" value="2"/>
</dbReference>
<dbReference type="InterPro" id="IPR011029">
    <property type="entry name" value="DEATH-like_dom_sf"/>
</dbReference>
<dbReference type="SUPFAM" id="SSF48403">
    <property type="entry name" value="Ankyrin repeat"/>
    <property type="match status" value="1"/>
</dbReference>
<dbReference type="SUPFAM" id="SSF47986">
    <property type="entry name" value="DEATH domain"/>
    <property type="match status" value="3"/>
</dbReference>
<evidence type="ECO:0000259" key="6">
    <source>
        <dbReference type="PROSITE" id="PS50209"/>
    </source>
</evidence>
<dbReference type="PANTHER" id="PTHR24188">
    <property type="entry name" value="ANKYRIN REPEAT PROTEIN"/>
    <property type="match status" value="1"/>
</dbReference>
<sequence length="1291" mass="147669">MASWNEKLIKAAREGRLTDLKLFIANGADLECRDEDADTPLLNSVYYGHMENVQYLVSVGSNKEARDENGFTPLLFAVQLGHIEIVKYLVTAQCDIESKTKDGRTALHVAAQYGNLQVTKVLIEEVGISPLDVTYQGKTPYQLAAENNLQDSTEKRQEKKQIMDYLKIVMSTENQNVSSKNPQQKGLLKVSKGPKEEIQIFSDKEFKGLLMSGAYRCFWNRIFLTGPFGVGKTSLAKILVGDEAPEERQSTDGIWIYLGRAGMDIKERCWIFLKHVNDKEDLDTVKQSEETTNQDVVTSIPDAGEVTHRGNMSKPGRTPSHIVTQNDRGGKMEETKIEENLTGIDMSEEEIIKLVRSQCTLGQYEMVVVPIDLWDFGGQKIYHLTHQLFVTSRGTFLLIFNGSRDIHENIPEYTELPGCQGQRNTAVYLIHWVNSVLTYCKTFVENKEYPKILCVATHKDLVKGDVEEQRTSLENSIEELFQNHGGKNHLQYKPLIFVNARNKEDEELATLKKQLVDVALDHPRCGEPMPTKFVPLELQLARKVEKNKKILTMDELNDINKQNDKMALTPAQLKSFLKVNHALGKIIYFDEACLRDNVIIDPVFLVDVLRSIVTDDQFWPEHLKEILKSLKESGKLLKQDLYEIWKQDCFREIWAHNDYIVDMLVHLDIICRPKDDEDGSDFFLVPCMISTKREESQQIDHDRSIHLAYRFKEEVVPPAILYRFIATFISIWKLRVSAKSSRLMIFTDSADVKIDGDHDMRFDIQGNRFIVSLIHKDNKSSIIPTIASTAQECLTHAITNISNFYFSVSGDSACNRDLPFTIQIGIPCGTALCFLTTHCHQKSGYAQNTRQNTKQMMCQNGLDKVWLDRQPEDKHLGRLAAKLTNEDTRKIYIRLQEVDPALQWNIINESSKRGGFDIKINALYDWKKSSVFASFKQLQQSLKDEDIDIHKLCQISREVKKEFDQTREKLQLRPSISNTKKLPDHIGNQTFQLGIELGLSVVEMQQIESNHVTNLRSQTEEVLNKWRNLPEATYEVLEKALHRLQLSSVLSYLTYEEGLEEQVEVGLDEEVEVELEEAVGVGLKEELAERIINDIQISQVLDYMMTHLVISSDDRRSIEQHVRQDDQNKALLHDVIKRGEPTYTVFIDALRTSGYTDLANELKCDGSITAIVPTENIENKGLSNWIVPMYKVRLQKNYSKIIDSIQHEQIVDHLISRDVLTIAESQMINACPAQIQKNRKLMDILLHGSEHVFIEFLKALREDSVYSELADKIENTTVASRDISTIKSCFK</sequence>
<dbReference type="InterPro" id="IPR032171">
    <property type="entry name" value="COR-A"/>
</dbReference>
<dbReference type="Pfam" id="PF00531">
    <property type="entry name" value="Death"/>
    <property type="match status" value="1"/>
</dbReference>
<dbReference type="SMART" id="SM00114">
    <property type="entry name" value="CARD"/>
    <property type="match status" value="1"/>
</dbReference>
<feature type="domain" description="CARD" evidence="6">
    <location>
        <begin position="1194"/>
        <end position="1262"/>
    </location>
</feature>
<keyword evidence="8" id="KW-1185">Reference proteome</keyword>
<feature type="domain" description="CARD" evidence="6">
    <location>
        <begin position="1068"/>
        <end position="1165"/>
    </location>
</feature>
<dbReference type="PROSITE" id="PS50017">
    <property type="entry name" value="DEATH_DOMAIN"/>
    <property type="match status" value="1"/>
</dbReference>
<dbReference type="SMART" id="SM00248">
    <property type="entry name" value="ANK"/>
    <property type="match status" value="3"/>
</dbReference>
<feature type="domain" description="Death" evidence="5">
    <location>
        <begin position="982"/>
        <end position="1057"/>
    </location>
</feature>
<dbReference type="Gene3D" id="1.10.533.10">
    <property type="entry name" value="Death Domain, Fas"/>
    <property type="match status" value="3"/>
</dbReference>
<proteinExistence type="predicted"/>
<feature type="repeat" description="ANK" evidence="3">
    <location>
        <begin position="36"/>
        <end position="68"/>
    </location>
</feature>
<name>A0A8S3Q8L7_MYTED</name>